<dbReference type="PANTHER" id="PTHR23508:SF10">
    <property type="entry name" value="CARBOXYLIC ACID TRANSPORTER PROTEIN HOMOLOG"/>
    <property type="match status" value="1"/>
</dbReference>
<feature type="transmembrane region" description="Helical" evidence="5">
    <location>
        <begin position="391"/>
        <end position="410"/>
    </location>
</feature>
<dbReference type="PANTHER" id="PTHR23508">
    <property type="entry name" value="CARBOXYLIC ACID TRANSPORTER PROTEIN HOMOLOG"/>
    <property type="match status" value="1"/>
</dbReference>
<evidence type="ECO:0000256" key="3">
    <source>
        <dbReference type="ARBA" id="ARBA00022989"/>
    </source>
</evidence>
<feature type="transmembrane region" description="Helical" evidence="5">
    <location>
        <begin position="149"/>
        <end position="174"/>
    </location>
</feature>
<evidence type="ECO:0000256" key="4">
    <source>
        <dbReference type="ARBA" id="ARBA00023136"/>
    </source>
</evidence>
<dbReference type="InterPro" id="IPR036259">
    <property type="entry name" value="MFS_trans_sf"/>
</dbReference>
<keyword evidence="2 5" id="KW-0812">Transmembrane</keyword>
<accession>A0A7W6BF22</accession>
<feature type="transmembrane region" description="Helical" evidence="5">
    <location>
        <begin position="20"/>
        <end position="40"/>
    </location>
</feature>
<sequence length="445" mass="45719">MAMMNGEAMDGPEERDRTPITAYAATMLALCLFVGATEGYDVQAMALAAPLVKAGWGLGFNQIGALLSISAIGLVLGSFLLSPLGDSLGRRPAILLGLFIAAIGTGTGALAPDFRWLAVTRLVAGLGLGLALPNVLAMAMELMPRRVHTFAVVIVSCGYPLGSALGGAFASALVPAHGHAAVFFVGGAGTTIALLLCALFLPESPSFLAHRPGRAVELERVLARLGRRIPAESLHRKVEAIEGFRARIAAIFAPERRRLTSLLWMMNLGNVALVYFFFSWLPSLIVASGLTARDAILATSLFSASGAVGALALAFLLPRLGPVRVLAAAYLLAIAATSALAVGVGAGIAFYLALMVSGVVVVGSQFCLSAVVAQAYPGAIRATASGFATGIGRAGAIATPIAAGALIGLFQGSGRSFMIALIPAAIALVAAVLLEFWGDLRRARS</sequence>
<comment type="caution">
    <text evidence="7">The sequence shown here is derived from an EMBL/GenBank/DDBJ whole genome shotgun (WGS) entry which is preliminary data.</text>
</comment>
<evidence type="ECO:0000256" key="2">
    <source>
        <dbReference type="ARBA" id="ARBA00022692"/>
    </source>
</evidence>
<feature type="transmembrane region" description="Helical" evidence="5">
    <location>
        <begin position="359"/>
        <end position="379"/>
    </location>
</feature>
<protein>
    <submittedName>
        <fullName evidence="7">AAHS family 4-hydroxybenzoate transporter-like MFS transporter</fullName>
    </submittedName>
</protein>
<reference evidence="7 8" key="1">
    <citation type="submission" date="2020-08" db="EMBL/GenBank/DDBJ databases">
        <title>Genomic Encyclopedia of Type Strains, Phase IV (KMG-IV): sequencing the most valuable type-strain genomes for metagenomic binning, comparative biology and taxonomic classification.</title>
        <authorList>
            <person name="Goeker M."/>
        </authorList>
    </citation>
    <scope>NUCLEOTIDE SEQUENCE [LARGE SCALE GENOMIC DNA]</scope>
    <source>
        <strain evidence="7 8">DSM 26189</strain>
    </source>
</reference>
<keyword evidence="8" id="KW-1185">Reference proteome</keyword>
<keyword evidence="4 5" id="KW-0472">Membrane</keyword>
<dbReference type="InterPro" id="IPR020846">
    <property type="entry name" value="MFS_dom"/>
</dbReference>
<feature type="transmembrane region" description="Helical" evidence="5">
    <location>
        <begin position="262"/>
        <end position="283"/>
    </location>
</feature>
<feature type="transmembrane region" description="Helical" evidence="5">
    <location>
        <begin position="416"/>
        <end position="437"/>
    </location>
</feature>
<feature type="transmembrane region" description="Helical" evidence="5">
    <location>
        <begin position="118"/>
        <end position="137"/>
    </location>
</feature>
<dbReference type="PROSITE" id="PS50850">
    <property type="entry name" value="MFS"/>
    <property type="match status" value="1"/>
</dbReference>
<feature type="transmembrane region" description="Helical" evidence="5">
    <location>
        <begin position="295"/>
        <end position="317"/>
    </location>
</feature>
<feature type="transmembrane region" description="Helical" evidence="5">
    <location>
        <begin position="180"/>
        <end position="201"/>
    </location>
</feature>
<dbReference type="AlphaFoldDB" id="A0A7W6BF22"/>
<comment type="subcellular location">
    <subcellularLocation>
        <location evidence="1">Membrane</location>
        <topology evidence="1">Multi-pass membrane protein</topology>
    </subcellularLocation>
</comment>
<dbReference type="Gene3D" id="1.20.1250.20">
    <property type="entry name" value="MFS general substrate transporter like domains"/>
    <property type="match status" value="1"/>
</dbReference>
<feature type="domain" description="Major facilitator superfamily (MFS) profile" evidence="6">
    <location>
        <begin position="27"/>
        <end position="442"/>
    </location>
</feature>
<evidence type="ECO:0000259" key="6">
    <source>
        <dbReference type="PROSITE" id="PS50850"/>
    </source>
</evidence>
<feature type="transmembrane region" description="Helical" evidence="5">
    <location>
        <begin position="93"/>
        <end position="112"/>
    </location>
</feature>
<evidence type="ECO:0000313" key="7">
    <source>
        <dbReference type="EMBL" id="MBB3925683.1"/>
    </source>
</evidence>
<dbReference type="GO" id="GO:0046943">
    <property type="term" value="F:carboxylic acid transmembrane transporter activity"/>
    <property type="evidence" value="ECO:0007669"/>
    <property type="project" value="TreeGrafter"/>
</dbReference>
<proteinExistence type="predicted"/>
<dbReference type="Proteomes" id="UP000571950">
    <property type="component" value="Unassembled WGS sequence"/>
</dbReference>
<dbReference type="GO" id="GO:0005886">
    <property type="term" value="C:plasma membrane"/>
    <property type="evidence" value="ECO:0007669"/>
    <property type="project" value="TreeGrafter"/>
</dbReference>
<organism evidence="7 8">
    <name type="scientific">Sphingobium jiangsuense</name>
    <dbReference type="NCBI Taxonomy" id="870476"/>
    <lineage>
        <taxon>Bacteria</taxon>
        <taxon>Pseudomonadati</taxon>
        <taxon>Pseudomonadota</taxon>
        <taxon>Alphaproteobacteria</taxon>
        <taxon>Sphingomonadales</taxon>
        <taxon>Sphingomonadaceae</taxon>
        <taxon>Sphingobium</taxon>
    </lineage>
</organism>
<gene>
    <name evidence="7" type="ORF">GGR43_001398</name>
</gene>
<evidence type="ECO:0000313" key="8">
    <source>
        <dbReference type="Proteomes" id="UP000571950"/>
    </source>
</evidence>
<dbReference type="InterPro" id="IPR011701">
    <property type="entry name" value="MFS"/>
</dbReference>
<feature type="transmembrane region" description="Helical" evidence="5">
    <location>
        <begin position="329"/>
        <end position="353"/>
    </location>
</feature>
<dbReference type="Pfam" id="PF07690">
    <property type="entry name" value="MFS_1"/>
    <property type="match status" value="1"/>
</dbReference>
<evidence type="ECO:0000256" key="1">
    <source>
        <dbReference type="ARBA" id="ARBA00004141"/>
    </source>
</evidence>
<dbReference type="RefSeq" id="WP_188071245.1">
    <property type="nucleotide sequence ID" value="NZ_BSPS01000025.1"/>
</dbReference>
<keyword evidence="3 5" id="KW-1133">Transmembrane helix</keyword>
<feature type="transmembrane region" description="Helical" evidence="5">
    <location>
        <begin position="60"/>
        <end position="81"/>
    </location>
</feature>
<name>A0A7W6BF22_9SPHN</name>
<evidence type="ECO:0000256" key="5">
    <source>
        <dbReference type="SAM" id="Phobius"/>
    </source>
</evidence>
<dbReference type="EMBL" id="JACIDT010000004">
    <property type="protein sequence ID" value="MBB3925683.1"/>
    <property type="molecule type" value="Genomic_DNA"/>
</dbReference>
<dbReference type="SUPFAM" id="SSF103473">
    <property type="entry name" value="MFS general substrate transporter"/>
    <property type="match status" value="1"/>
</dbReference>